<protein>
    <submittedName>
        <fullName evidence="1">Uncharacterized protein</fullName>
    </submittedName>
</protein>
<comment type="caution">
    <text evidence="1">The sequence shown here is derived from an EMBL/GenBank/DDBJ whole genome shotgun (WGS) entry which is preliminary data.</text>
</comment>
<dbReference type="AlphaFoldDB" id="A0ABC8QBK5"/>
<dbReference type="Proteomes" id="UP001189663">
    <property type="component" value="Unassembled WGS sequence"/>
</dbReference>
<dbReference type="EMBL" id="CATZAT010000003">
    <property type="protein sequence ID" value="CAJ0789734.1"/>
    <property type="molecule type" value="Genomic_DNA"/>
</dbReference>
<gene>
    <name evidence="1" type="ORF">LMG18096_02298</name>
</gene>
<dbReference type="InterPro" id="IPR036909">
    <property type="entry name" value="Cyt_c-like_dom_sf"/>
</dbReference>
<evidence type="ECO:0000313" key="2">
    <source>
        <dbReference type="Proteomes" id="UP001189663"/>
    </source>
</evidence>
<organism evidence="1 2">
    <name type="scientific">Ralstonia holmesii</name>
    <dbReference type="NCBI Taxonomy" id="3058602"/>
    <lineage>
        <taxon>Bacteria</taxon>
        <taxon>Pseudomonadati</taxon>
        <taxon>Pseudomonadota</taxon>
        <taxon>Betaproteobacteria</taxon>
        <taxon>Burkholderiales</taxon>
        <taxon>Burkholderiaceae</taxon>
        <taxon>Ralstonia</taxon>
    </lineage>
</organism>
<proteinExistence type="predicted"/>
<evidence type="ECO:0000313" key="1">
    <source>
        <dbReference type="EMBL" id="CAJ0789734.1"/>
    </source>
</evidence>
<accession>A0ABC8QBK5</accession>
<sequence>MAPKARAAQPARRLPDAPLWGKDSFNVGAGMARIYTAAAFVKHNMPLCKGGTLTAQEAVDVAAFFTQQPRPDYAARQGLAQGRQAERRALSAACLKSKKPATQPPQAFLLSHLGALNALSVLVRFSPIS</sequence>
<dbReference type="Gene3D" id="1.10.760.10">
    <property type="entry name" value="Cytochrome c-like domain"/>
    <property type="match status" value="1"/>
</dbReference>
<name>A0ABC8QBK5_9RALS</name>
<dbReference type="SUPFAM" id="SSF46626">
    <property type="entry name" value="Cytochrome c"/>
    <property type="match status" value="1"/>
</dbReference>
<keyword evidence="2" id="KW-1185">Reference proteome</keyword>
<reference evidence="1 2" key="1">
    <citation type="submission" date="2023-07" db="EMBL/GenBank/DDBJ databases">
        <authorList>
            <person name="Peeters C."/>
        </authorList>
    </citation>
    <scope>NUCLEOTIDE SEQUENCE [LARGE SCALE GENOMIC DNA]</scope>
    <source>
        <strain evidence="1 2">LMG 18096</strain>
    </source>
</reference>